<evidence type="ECO:0000256" key="8">
    <source>
        <dbReference type="ARBA" id="ARBA00022741"/>
    </source>
</evidence>
<keyword evidence="4 14" id="KW-0997">Cell inner membrane</keyword>
<dbReference type="AlphaFoldDB" id="A0A5C8NZ06"/>
<dbReference type="InterPro" id="IPR036890">
    <property type="entry name" value="HATPase_C_sf"/>
</dbReference>
<dbReference type="GO" id="GO:0005524">
    <property type="term" value="F:ATP binding"/>
    <property type="evidence" value="ECO:0007669"/>
    <property type="project" value="UniProtKB-UniRule"/>
</dbReference>
<evidence type="ECO:0000259" key="16">
    <source>
        <dbReference type="PROSITE" id="PS50885"/>
    </source>
</evidence>
<evidence type="ECO:0000256" key="12">
    <source>
        <dbReference type="ARBA" id="ARBA00023012"/>
    </source>
</evidence>
<dbReference type="Pfam" id="PF00672">
    <property type="entry name" value="HAMP"/>
    <property type="match status" value="1"/>
</dbReference>
<dbReference type="InterPro" id="IPR003660">
    <property type="entry name" value="HAMP_dom"/>
</dbReference>
<keyword evidence="13 14" id="KW-0472">Membrane</keyword>
<dbReference type="Proteomes" id="UP000321548">
    <property type="component" value="Unassembled WGS sequence"/>
</dbReference>
<evidence type="ECO:0000313" key="18">
    <source>
        <dbReference type="Proteomes" id="UP000321548"/>
    </source>
</evidence>
<evidence type="ECO:0000256" key="4">
    <source>
        <dbReference type="ARBA" id="ARBA00022519"/>
    </source>
</evidence>
<evidence type="ECO:0000256" key="1">
    <source>
        <dbReference type="ARBA" id="ARBA00000085"/>
    </source>
</evidence>
<sequence>MPFVDAAANAMRQSLRLRLGLLLGAIALLALLAISLATVLLDSATGRGGAINVAGSLRMLTYRVALSAVDASPGAGERFELAMSTLDARLSEPLLRDALASESARALLAEMQGAWAAELRPASLRVREATEAGAAPAIPGEYRRVVVDFVDRADMLTRQLEQALDSRLANLRLVQGLALLTVFGLVLAALYLIRTQVLRPLADLLEAARSLRARRFDARVRREGVDELGQLGRAFNALAVELEASYASLEARVAEKTAELALSHRQLELLYAITRTLSEKPPTEQTLREVLATLCAAFGARAASIRTAAPDDPGPGFVVATVDAGAGTDLIASLHEARETTLGDAGDFAVWVQRLREGGEEVGSLALALRPARELAVWERSLLESVAQHVGAALANARLLQDEQRLGLYRERAVIARELHDSLAQSLSYMKIQVARMAAELTAGRDAGRVLAELRAGLNSAYRQLRELLTTFRLRIGDQGFGGSLQATIDEFASRAGVAIALRNGIPDAALSAAEQIHVLQIVREALANVLHHAKARRVEVDLSIDAGRAVRVRIDDDGIGIGMLTAASSEETVAPGKAAPARSAGAGDGVDRGRHHHGLGIMRDRAGTLGGAIVFAERPGGGTRVELRFVAATQFAAR</sequence>
<reference evidence="17 18" key="1">
    <citation type="submission" date="2019-06" db="EMBL/GenBank/DDBJ databases">
        <title>Quisquiliibacterium sp. nov., isolated from a maize field.</title>
        <authorList>
            <person name="Lin S.-Y."/>
            <person name="Tsai C.-F."/>
            <person name="Young C.-C."/>
        </authorList>
    </citation>
    <scope>NUCLEOTIDE SEQUENCE [LARGE SCALE GENOMIC DNA]</scope>
    <source>
        <strain evidence="17 18">CC-CFT501</strain>
    </source>
</reference>
<dbReference type="InterPro" id="IPR011712">
    <property type="entry name" value="Sig_transdc_His_kin_sub3_dim/P"/>
</dbReference>
<dbReference type="InterPro" id="IPR003594">
    <property type="entry name" value="HATPase_dom"/>
</dbReference>
<evidence type="ECO:0000256" key="15">
    <source>
        <dbReference type="SAM" id="MobiDB-lite"/>
    </source>
</evidence>
<dbReference type="GO" id="GO:0000155">
    <property type="term" value="F:phosphorelay sensor kinase activity"/>
    <property type="evidence" value="ECO:0007669"/>
    <property type="project" value="UniProtKB-UniRule"/>
</dbReference>
<dbReference type="InterPro" id="IPR050482">
    <property type="entry name" value="Sensor_HK_TwoCompSys"/>
</dbReference>
<dbReference type="RefSeq" id="WP_147704233.1">
    <property type="nucleotide sequence ID" value="NZ_VDUY01000003.1"/>
</dbReference>
<dbReference type="InterPro" id="IPR029095">
    <property type="entry name" value="NarX-like_N"/>
</dbReference>
<evidence type="ECO:0000256" key="6">
    <source>
        <dbReference type="ARBA" id="ARBA00022679"/>
    </source>
</evidence>
<comment type="caution">
    <text evidence="17">The sequence shown here is derived from an EMBL/GenBank/DDBJ whole genome shotgun (WGS) entry which is preliminary data.</text>
</comment>
<dbReference type="SUPFAM" id="SSF55781">
    <property type="entry name" value="GAF domain-like"/>
    <property type="match status" value="1"/>
</dbReference>
<dbReference type="SUPFAM" id="SSF55874">
    <property type="entry name" value="ATPase domain of HSP90 chaperone/DNA topoisomerase II/histidine kinase"/>
    <property type="match status" value="1"/>
</dbReference>
<keyword evidence="10 14" id="KW-0067">ATP-binding</keyword>
<protein>
    <recommendedName>
        <fullName evidence="14">Sensor protein</fullName>
        <ecNumber evidence="14">2.7.13.3</ecNumber>
    </recommendedName>
</protein>
<keyword evidence="9 14" id="KW-0418">Kinase</keyword>
<comment type="subcellular location">
    <subcellularLocation>
        <location evidence="2">Cell inner membrane</location>
        <topology evidence="2">Multi-pass membrane protein</topology>
    </subcellularLocation>
</comment>
<dbReference type="Pfam" id="PF07730">
    <property type="entry name" value="HisKA_3"/>
    <property type="match status" value="1"/>
</dbReference>
<dbReference type="InterPro" id="IPR029016">
    <property type="entry name" value="GAF-like_dom_sf"/>
</dbReference>
<evidence type="ECO:0000256" key="9">
    <source>
        <dbReference type="ARBA" id="ARBA00022777"/>
    </source>
</evidence>
<comment type="catalytic activity">
    <reaction evidence="1 14">
        <text>ATP + protein L-histidine = ADP + protein N-phospho-L-histidine.</text>
        <dbReference type="EC" id="2.7.13.3"/>
    </reaction>
</comment>
<dbReference type="Gene3D" id="3.30.450.40">
    <property type="match status" value="1"/>
</dbReference>
<keyword evidence="12 14" id="KW-0902">Two-component regulatory system</keyword>
<evidence type="ECO:0000256" key="13">
    <source>
        <dbReference type="ARBA" id="ARBA00023136"/>
    </source>
</evidence>
<dbReference type="Pfam" id="PF13675">
    <property type="entry name" value="PilJ"/>
    <property type="match status" value="1"/>
</dbReference>
<dbReference type="Gene3D" id="3.30.565.10">
    <property type="entry name" value="Histidine kinase-like ATPase, C-terminal domain"/>
    <property type="match status" value="1"/>
</dbReference>
<keyword evidence="7" id="KW-0812">Transmembrane</keyword>
<proteinExistence type="predicted"/>
<dbReference type="GO" id="GO:0046983">
    <property type="term" value="F:protein dimerization activity"/>
    <property type="evidence" value="ECO:0007669"/>
    <property type="project" value="UniProtKB-UniRule"/>
</dbReference>
<organism evidence="17 18">
    <name type="scientific">Zeimonas arvi</name>
    <dbReference type="NCBI Taxonomy" id="2498847"/>
    <lineage>
        <taxon>Bacteria</taxon>
        <taxon>Pseudomonadati</taxon>
        <taxon>Pseudomonadota</taxon>
        <taxon>Betaproteobacteria</taxon>
        <taxon>Burkholderiales</taxon>
        <taxon>Burkholderiaceae</taxon>
        <taxon>Zeimonas</taxon>
    </lineage>
</organism>
<accession>A0A5C8NZ06</accession>
<dbReference type="SMART" id="SM00304">
    <property type="entry name" value="HAMP"/>
    <property type="match status" value="1"/>
</dbReference>
<feature type="region of interest" description="Disordered" evidence="15">
    <location>
        <begin position="573"/>
        <end position="592"/>
    </location>
</feature>
<dbReference type="GO" id="GO:0005886">
    <property type="term" value="C:plasma membrane"/>
    <property type="evidence" value="ECO:0007669"/>
    <property type="project" value="UniProtKB-SubCell"/>
</dbReference>
<dbReference type="EMBL" id="VDUY01000003">
    <property type="protein sequence ID" value="TXL66322.1"/>
    <property type="molecule type" value="Genomic_DNA"/>
</dbReference>
<dbReference type="OrthoDB" id="9811306at2"/>
<evidence type="ECO:0000256" key="3">
    <source>
        <dbReference type="ARBA" id="ARBA00022475"/>
    </source>
</evidence>
<keyword evidence="3 14" id="KW-1003">Cell membrane</keyword>
<name>A0A5C8NZ06_9BURK</name>
<evidence type="ECO:0000256" key="11">
    <source>
        <dbReference type="ARBA" id="ARBA00022989"/>
    </source>
</evidence>
<dbReference type="CDD" id="cd16917">
    <property type="entry name" value="HATPase_UhpB-NarQ-NarX-like"/>
    <property type="match status" value="1"/>
</dbReference>
<dbReference type="InterPro" id="IPR016380">
    <property type="entry name" value="Sig_transdc_His_kin_NarX/NarQ"/>
</dbReference>
<dbReference type="SMART" id="SM00387">
    <property type="entry name" value="HATPase_c"/>
    <property type="match status" value="1"/>
</dbReference>
<evidence type="ECO:0000256" key="5">
    <source>
        <dbReference type="ARBA" id="ARBA00022553"/>
    </source>
</evidence>
<dbReference type="PROSITE" id="PS50885">
    <property type="entry name" value="HAMP"/>
    <property type="match status" value="1"/>
</dbReference>
<evidence type="ECO:0000256" key="10">
    <source>
        <dbReference type="ARBA" id="ARBA00022840"/>
    </source>
</evidence>
<keyword evidence="11" id="KW-1133">Transmembrane helix</keyword>
<dbReference type="PANTHER" id="PTHR24421:SF10">
    <property type="entry name" value="NITRATE_NITRITE SENSOR PROTEIN NARQ"/>
    <property type="match status" value="1"/>
</dbReference>
<evidence type="ECO:0000313" key="17">
    <source>
        <dbReference type="EMBL" id="TXL66322.1"/>
    </source>
</evidence>
<dbReference type="Gene3D" id="1.20.5.1930">
    <property type="match status" value="1"/>
</dbReference>
<evidence type="ECO:0000256" key="14">
    <source>
        <dbReference type="PIRNR" id="PIRNR003167"/>
    </source>
</evidence>
<dbReference type="PIRSF" id="PIRSF003167">
    <property type="entry name" value="STHK_NarX/NarQ"/>
    <property type="match status" value="1"/>
</dbReference>
<evidence type="ECO:0000256" key="7">
    <source>
        <dbReference type="ARBA" id="ARBA00022692"/>
    </source>
</evidence>
<dbReference type="EC" id="2.7.13.3" evidence="14"/>
<dbReference type="InterPro" id="IPR042295">
    <property type="entry name" value="NarX-like_N_sf"/>
</dbReference>
<dbReference type="SUPFAM" id="SSF158472">
    <property type="entry name" value="HAMP domain-like"/>
    <property type="match status" value="1"/>
</dbReference>
<keyword evidence="18" id="KW-1185">Reference proteome</keyword>
<dbReference type="Pfam" id="PF02518">
    <property type="entry name" value="HATPase_c"/>
    <property type="match status" value="1"/>
</dbReference>
<keyword evidence="6 14" id="KW-0808">Transferase</keyword>
<evidence type="ECO:0000256" key="2">
    <source>
        <dbReference type="ARBA" id="ARBA00004429"/>
    </source>
</evidence>
<keyword evidence="5" id="KW-0597">Phosphoprotein</keyword>
<feature type="domain" description="HAMP" evidence="16">
    <location>
        <begin position="195"/>
        <end position="247"/>
    </location>
</feature>
<keyword evidence="8 14" id="KW-0547">Nucleotide-binding</keyword>
<dbReference type="Gene3D" id="1.10.8.500">
    <property type="entry name" value="HAMP domain in histidine kinase"/>
    <property type="match status" value="1"/>
</dbReference>
<dbReference type="Gene3D" id="1.20.120.960">
    <property type="entry name" value="Histidine kinase NarX, sensor domain"/>
    <property type="match status" value="1"/>
</dbReference>
<dbReference type="CDD" id="cd06225">
    <property type="entry name" value="HAMP"/>
    <property type="match status" value="1"/>
</dbReference>
<dbReference type="PANTHER" id="PTHR24421">
    <property type="entry name" value="NITRATE/NITRITE SENSOR PROTEIN NARX-RELATED"/>
    <property type="match status" value="1"/>
</dbReference>
<gene>
    <name evidence="17" type="ORF">FHP08_09665</name>
</gene>